<evidence type="ECO:0000313" key="1">
    <source>
        <dbReference type="EMBL" id="QBM91443.1"/>
    </source>
</evidence>
<name>A0A482ETC4_SALSP</name>
<organism evidence="1">
    <name type="scientific">Salmonella sp</name>
    <dbReference type="NCBI Taxonomy" id="599"/>
    <lineage>
        <taxon>Bacteria</taxon>
        <taxon>Pseudomonadati</taxon>
        <taxon>Pseudomonadota</taxon>
        <taxon>Gammaproteobacteria</taxon>
        <taxon>Enterobacterales</taxon>
        <taxon>Enterobacteriaceae</taxon>
        <taxon>Salmonella</taxon>
    </lineage>
</organism>
<reference evidence="1" key="1">
    <citation type="submission" date="2019-01" db="EMBL/GenBank/DDBJ databases">
        <title>Salmonella strain 1423 plasmid sequences.</title>
        <authorList>
            <person name="Chen K."/>
            <person name="Chen S."/>
        </authorList>
    </citation>
    <scope>NUCLEOTIDE SEQUENCE</scope>
    <source>
        <strain evidence="1">Sa1423</strain>
        <plasmid evidence="1">pSa1423-160k</plasmid>
    </source>
</reference>
<dbReference type="EMBL" id="MK356558">
    <property type="protein sequence ID" value="QBM91443.1"/>
    <property type="molecule type" value="Genomic_DNA"/>
</dbReference>
<dbReference type="AlphaFoldDB" id="A0A482ETC4"/>
<gene>
    <name evidence="1" type="ORF">NNIBIDOC_00113</name>
</gene>
<sequence length="101" mass="11630">MESNHHRCAMGRFSRPLSTINFTWPLWWLVLNLRHTVQPIRSPDDRSRKGKIMPHFLTSKKVIASACESTTTLVNVIGCHAATQHLFVDWDMTPLRQCSTL</sequence>
<proteinExistence type="predicted"/>
<accession>A0A482ETC4</accession>
<keyword evidence="1" id="KW-0614">Plasmid</keyword>
<protein>
    <submittedName>
        <fullName evidence="1">Uncharacterized protein</fullName>
    </submittedName>
</protein>
<geneLocation type="plasmid" evidence="1">
    <name>pSa1423-160k</name>
</geneLocation>